<feature type="domain" description="Nucleoporin Nup188 N-terminal subdomain III" evidence="12">
    <location>
        <begin position="523"/>
        <end position="939"/>
    </location>
</feature>
<name>A7TIV1_VANPO</name>
<evidence type="ECO:0000259" key="10">
    <source>
        <dbReference type="Pfam" id="PF10487"/>
    </source>
</evidence>
<dbReference type="InterPro" id="IPR018864">
    <property type="entry name" value="Nucleoporin_Nup188_N"/>
</dbReference>
<keyword evidence="2" id="KW-0813">Transport</keyword>
<keyword evidence="5" id="KW-0811">Translocation</keyword>
<gene>
    <name evidence="13" type="ORF">Kpol_541p6</name>
</gene>
<dbReference type="GO" id="GO:0006999">
    <property type="term" value="P:nuclear pore organization"/>
    <property type="evidence" value="ECO:0007669"/>
    <property type="project" value="EnsemblFungi"/>
</dbReference>
<dbReference type="InterPro" id="IPR041634">
    <property type="entry name" value="Nup188_C"/>
</dbReference>
<reference evidence="13 14" key="1">
    <citation type="journal article" date="2007" name="Proc. Natl. Acad. Sci. U.S.A.">
        <title>Independent sorting-out of thousands of duplicated gene pairs in two yeast species descended from a whole-genome duplication.</title>
        <authorList>
            <person name="Scannell D.R."/>
            <person name="Frank A.C."/>
            <person name="Conant G.C."/>
            <person name="Byrne K.P."/>
            <person name="Woolfit M."/>
            <person name="Wolfe K.H."/>
        </authorList>
    </citation>
    <scope>NUCLEOTIDE SEQUENCE [LARGE SCALE GENOMIC DNA]</scope>
    <source>
        <strain evidence="14">ATCC 22028 / DSM 70294 / BCRC 21397 / CBS 2163 / NBRC 10782 / NRRL Y-8283 / UCD 57-17</strain>
    </source>
</reference>
<sequence length="1608" mass="182540">MVLTFKQISDYIELFNADDHGVDKTFQLIEKYLLDNKNIITNISALHKLEKLEKAKDVKLLQLRNESYTITKIHNEKAFIISQLIKLDYDETLRILSQFKDSDCNDIVKSTSEVLKERNSIIDTILKILTDSELPVLGNRFSLYFATNKDTACNEVIKSLKFSIENFELTEDYSTLALSEDEYTKILQEKLSYDLIYITNLLRLFTILSLNSMLETSVVISWFEWVINSISFIENILQNKNNVPARIIEQIESLIVINSMLVLGLDNTDSSININAPYFNDPQTFKRLNQIFTQYSFNPVIIYMWTFVLYSKSFLLEENQDSEQSFANVVFKDVSIKSLIAHFASKAENNGALESIKIISRNLSSDKFFAAIICSFLTLALNFIPITIETSEVFKYVLLRSPIDYVEKFLTSEASENKITILKAKLPLVEEALLPLINLTAVNSEFAQYIWDELTTYTVKTKLGQLDYDLVDEGGYSETDLIVLKKEALIAPPLEYEKNALMPIPENTKAKILLTNHSDEQDVIVFLLKYSGWSLLGRLLQSMYELYSDKGNEINLVHKNAIISVIELISNLLKSEISIDKSTEILNSLQSNIESNDIVALICRIFDLALQKRSYKIICACSGFLNSLFKYYPDLVWSYLSRSSILDRYGKTGYATTILGSIELTSGEYDFTISLAKLANLLAEDSTSLGNNYPIRARLEILDKFTSHLLRVFEGYHFWKYADISQRFKIGLHTTTFFNAVVYDVYSIDPTSKPCDKITKSMFESSNHVINSFLSPHSPDVHAANALVKLLLSPKNKEMQLLSNKVYGNTYSRLIISSFEFAKTLLNTRTALQTQPSTFEKLLYESSSSLVEIYESNYRLKKYIINVLDTLIAAPWPEDYPFLLSYLGEVHSKNFLSSIISDLESSLVNYNITFNICKFISSLVESNQDGLTILFLTGEFLPKKSPKGTSDTASILNVLKKIALDIAVMPKLVACQLLEAIAYSLNSWKGVQNKGGDKEFIEALMKILSEFKHPVVNANISNTDMHKVSHGYKLISRIVEIFALFIYSDNDNSASIIEFLKKRDLISIVVPFFKIDGYDNLINTSLQTEFEAVWPGLKLKSFLLSPYFKNNTVLEHPDFNLYFMDNYFSSDENWQIFRNKLVRASLSMEFVTSKVSAAKALGALITSFVPKAGTSLNDTYIGLVKELLKVNFEETINSPLLAQISCERLELCFYLLFSLEKASVSIDEKTLSDILNQLMLLFKSNDVSFLDNISRSSNSNVYRPILRSILIILGMVKTKTHFIEMISDQFLEFFEWSFCKGGHLIFADILSDITICSAKGENVSIYSFSEKLQDLCLLLSIFSKLKSLGPSDDFNKIMASSLNDVGTLKVILNLYSSSHLFKIDDEPVLGSITLAFISELCSIEDIAQTFISNGLISVLLESPLSVAIQQGDLKLESHSRLHSIWSHGILTILLILLSKFGTKILAESILFVSYFSRQIKSTILSWSDSKLLISTALIRETSQLILLQQMLKILGYEDFISNSSTIQKFQNESIEVELVLGLDTVDDRRQLSLAFKHLLTHPKYLNSRVVPSTVEEQRILEDEELRNGFVSTITKSIQDLQESLFKEI</sequence>
<dbReference type="GO" id="GO:0044611">
    <property type="term" value="C:nuclear pore inner ring"/>
    <property type="evidence" value="ECO:0007669"/>
    <property type="project" value="EnsemblFungi"/>
</dbReference>
<dbReference type="EMBL" id="DS480398">
    <property type="protein sequence ID" value="EDO17763.1"/>
    <property type="molecule type" value="Genomic_DNA"/>
</dbReference>
<dbReference type="HOGENOM" id="CLU_001029_1_0_1"/>
<evidence type="ECO:0000256" key="5">
    <source>
        <dbReference type="ARBA" id="ARBA00023010"/>
    </source>
</evidence>
<evidence type="ECO:0000313" key="14">
    <source>
        <dbReference type="Proteomes" id="UP000000267"/>
    </source>
</evidence>
<dbReference type="InterPro" id="IPR048883">
    <property type="entry name" value="Nup188_N-subdom_III"/>
</dbReference>
<keyword evidence="4" id="KW-0653">Protein transport</keyword>
<dbReference type="PhylomeDB" id="A7TIV1"/>
<comment type="similarity">
    <text evidence="8">Belongs to the Nup188 family.</text>
</comment>
<keyword evidence="6" id="KW-0906">Nuclear pore complex</keyword>
<evidence type="ECO:0000256" key="7">
    <source>
        <dbReference type="ARBA" id="ARBA00023242"/>
    </source>
</evidence>
<dbReference type="GeneID" id="5546012"/>
<dbReference type="GO" id="GO:0031990">
    <property type="term" value="P:mRNA export from nucleus in response to heat stress"/>
    <property type="evidence" value="ECO:0007669"/>
    <property type="project" value="EnsemblFungi"/>
</dbReference>
<dbReference type="STRING" id="436907.A7TIV1"/>
<dbReference type="Proteomes" id="UP000000267">
    <property type="component" value="Unassembled WGS sequence"/>
</dbReference>
<dbReference type="InterPro" id="IPR044840">
    <property type="entry name" value="Nup188"/>
</dbReference>
<evidence type="ECO:0000256" key="1">
    <source>
        <dbReference type="ARBA" id="ARBA00004567"/>
    </source>
</evidence>
<evidence type="ECO:0000256" key="9">
    <source>
        <dbReference type="ARBA" id="ARBA00040174"/>
    </source>
</evidence>
<evidence type="ECO:0000256" key="6">
    <source>
        <dbReference type="ARBA" id="ARBA00023132"/>
    </source>
</evidence>
<dbReference type="FunCoup" id="A7TIV1">
    <property type="interactions" value="202"/>
</dbReference>
<feature type="domain" description="Nucleoporin Nup188 N-terminal" evidence="10">
    <location>
        <begin position="29"/>
        <end position="467"/>
    </location>
</feature>
<proteinExistence type="inferred from homology"/>
<dbReference type="PANTHER" id="PTHR31431:SF1">
    <property type="entry name" value="NUCLEOPORIN NUP188"/>
    <property type="match status" value="1"/>
</dbReference>
<dbReference type="OMA" id="HSWKFFA"/>
<dbReference type="Pfam" id="PF21093">
    <property type="entry name" value="Nup188_N-subdom_III"/>
    <property type="match status" value="1"/>
</dbReference>
<dbReference type="RefSeq" id="XP_001645621.1">
    <property type="nucleotide sequence ID" value="XM_001645571.1"/>
</dbReference>
<evidence type="ECO:0000256" key="4">
    <source>
        <dbReference type="ARBA" id="ARBA00022927"/>
    </source>
</evidence>
<comment type="subcellular location">
    <subcellularLocation>
        <location evidence="1">Nucleus</location>
        <location evidence="1">Nuclear pore complex</location>
    </subcellularLocation>
</comment>
<evidence type="ECO:0000259" key="11">
    <source>
        <dbReference type="Pfam" id="PF18378"/>
    </source>
</evidence>
<accession>A7TIV1</accession>
<evidence type="ECO:0000259" key="12">
    <source>
        <dbReference type="Pfam" id="PF21093"/>
    </source>
</evidence>
<evidence type="ECO:0000256" key="2">
    <source>
        <dbReference type="ARBA" id="ARBA00022448"/>
    </source>
</evidence>
<dbReference type="GO" id="GO:0006606">
    <property type="term" value="P:protein import into nucleus"/>
    <property type="evidence" value="ECO:0007669"/>
    <property type="project" value="EnsemblFungi"/>
</dbReference>
<dbReference type="PANTHER" id="PTHR31431">
    <property type="entry name" value="NUCLEOPORIN NUP188 HOMOLOG"/>
    <property type="match status" value="1"/>
</dbReference>
<dbReference type="eggNOG" id="ENOG502QQFV">
    <property type="taxonomic scope" value="Eukaryota"/>
</dbReference>
<protein>
    <recommendedName>
        <fullName evidence="9">Nucleoporin NUP188</fullName>
    </recommendedName>
</protein>
<evidence type="ECO:0000256" key="8">
    <source>
        <dbReference type="ARBA" id="ARBA00038387"/>
    </source>
</evidence>
<feature type="domain" description="Nuclear pore protein Nup188 C-terminal" evidence="11">
    <location>
        <begin position="1330"/>
        <end position="1581"/>
    </location>
</feature>
<keyword evidence="7" id="KW-0539">Nucleus</keyword>
<dbReference type="Pfam" id="PF18378">
    <property type="entry name" value="Nup188_C"/>
    <property type="match status" value="1"/>
</dbReference>
<evidence type="ECO:0000256" key="3">
    <source>
        <dbReference type="ARBA" id="ARBA00022816"/>
    </source>
</evidence>
<keyword evidence="3" id="KW-0509">mRNA transport</keyword>
<dbReference type="KEGG" id="vpo:Kpol_541p6"/>
<dbReference type="InParanoid" id="A7TIV1"/>
<evidence type="ECO:0000313" key="13">
    <source>
        <dbReference type="EMBL" id="EDO17763.1"/>
    </source>
</evidence>
<keyword evidence="14" id="KW-1185">Reference proteome</keyword>
<dbReference type="Pfam" id="PF10487">
    <property type="entry name" value="Nup188_N"/>
    <property type="match status" value="1"/>
</dbReference>
<dbReference type="GO" id="GO:0017056">
    <property type="term" value="F:structural constituent of nuclear pore"/>
    <property type="evidence" value="ECO:0007669"/>
    <property type="project" value="EnsemblFungi"/>
</dbReference>
<dbReference type="SMR" id="A7TIV1"/>
<organism evidence="14">
    <name type="scientific">Vanderwaltozyma polyspora (strain ATCC 22028 / DSM 70294 / BCRC 21397 / CBS 2163 / NBRC 10782 / NRRL Y-8283 / UCD 57-17)</name>
    <name type="common">Kluyveromyces polysporus</name>
    <dbReference type="NCBI Taxonomy" id="436907"/>
    <lineage>
        <taxon>Eukaryota</taxon>
        <taxon>Fungi</taxon>
        <taxon>Dikarya</taxon>
        <taxon>Ascomycota</taxon>
        <taxon>Saccharomycotina</taxon>
        <taxon>Saccharomycetes</taxon>
        <taxon>Saccharomycetales</taxon>
        <taxon>Saccharomycetaceae</taxon>
        <taxon>Vanderwaltozyma</taxon>
    </lineage>
</organism>
<dbReference type="Gene3D" id="1.25.10.70">
    <property type="match status" value="1"/>
</dbReference>
<dbReference type="OrthoDB" id="102511at2759"/>